<sequence length="339" mass="38194">MSTSASHSDRYTRRWLSYFVILFFQPLVNSLGPLESYIGVEEGVAFKADSGMFWSCIERSNIYNIEAAKSTKDGWCKFLVSKAPNGKILLRDRRGVYLSRIDRSGIQHIEAAKTNPDKYCEFSVFTEDGKVILQADNGRFISRIYRQNQNIEAAKEGPDECCRFSTTIGDIISPTFQIVKVDFGKVPDLIDKPSVVSCDVYNNRTSVNQQHTFSLTWQTKVTETTSWKHAWGFSSTVSADVVFASVEATVSYNGEYGKESTKEKTISQSRSTEVTVPPHTKITAKLIAHKDDDAEIPFTATIKKVKSDGQVEILKQEGTWKGVLYENVMIEVDEEQLKN</sequence>
<dbReference type="PANTHER" id="PTHR39244:SF5">
    <property type="entry name" value="NATTERIN-3-LIKE"/>
    <property type="match status" value="1"/>
</dbReference>
<evidence type="ECO:0000256" key="1">
    <source>
        <dbReference type="SAM" id="SignalP"/>
    </source>
</evidence>
<protein>
    <recommendedName>
        <fullName evidence="4">Agglutinin domain-containing protein</fullName>
    </recommendedName>
</protein>
<comment type="caution">
    <text evidence="2">The sequence shown here is derived from an EMBL/GenBank/DDBJ whole genome shotgun (WGS) entry which is preliminary data.</text>
</comment>
<dbReference type="CDD" id="cd00257">
    <property type="entry name" value="beta-trefoil_FSCN-like"/>
    <property type="match status" value="1"/>
</dbReference>
<dbReference type="InterPro" id="IPR004991">
    <property type="entry name" value="Aerolysin-like"/>
</dbReference>
<feature type="signal peptide" evidence="1">
    <location>
        <begin position="1"/>
        <end position="30"/>
    </location>
</feature>
<dbReference type="Gene3D" id="2.170.15.10">
    <property type="entry name" value="Proaerolysin, chain A, domain 3"/>
    <property type="match status" value="1"/>
</dbReference>
<evidence type="ECO:0008006" key="4">
    <source>
        <dbReference type="Google" id="ProtNLM"/>
    </source>
</evidence>
<dbReference type="Pfam" id="PF03318">
    <property type="entry name" value="ETX_MTX2"/>
    <property type="match status" value="1"/>
</dbReference>
<proteinExistence type="predicted"/>
<keyword evidence="3" id="KW-1185">Reference proteome</keyword>
<evidence type="ECO:0000313" key="3">
    <source>
        <dbReference type="Proteomes" id="UP001369086"/>
    </source>
</evidence>
<dbReference type="SUPFAM" id="SSF50405">
    <property type="entry name" value="Actin-crosslinking proteins"/>
    <property type="match status" value="1"/>
</dbReference>
<dbReference type="Gene3D" id="2.80.10.50">
    <property type="match status" value="2"/>
</dbReference>
<name>A0ABR0Y367_HUSHU</name>
<feature type="chain" id="PRO_5045790138" description="Agglutinin domain-containing protein" evidence="1">
    <location>
        <begin position="31"/>
        <end position="339"/>
    </location>
</feature>
<reference evidence="2 3" key="1">
    <citation type="submission" date="2021-05" db="EMBL/GenBank/DDBJ databases">
        <authorList>
            <person name="Zahm M."/>
            <person name="Klopp C."/>
            <person name="Cabau C."/>
            <person name="Kuhl H."/>
            <person name="Suciu R."/>
            <person name="Ciorpac M."/>
            <person name="Holostenco D."/>
            <person name="Gessner J."/>
            <person name="Wuertz S."/>
            <person name="Hohne C."/>
            <person name="Stock M."/>
            <person name="Gislard M."/>
            <person name="Lluch J."/>
            <person name="Milhes M."/>
            <person name="Lampietro C."/>
            <person name="Lopez Roques C."/>
            <person name="Donnadieu C."/>
            <person name="Du K."/>
            <person name="Schartl M."/>
            <person name="Guiguen Y."/>
        </authorList>
    </citation>
    <scope>NUCLEOTIDE SEQUENCE [LARGE SCALE GENOMIC DNA]</scope>
    <source>
        <strain evidence="2">Hh-F2</strain>
        <tissue evidence="2">Blood</tissue>
    </source>
</reference>
<dbReference type="PANTHER" id="PTHR39244">
    <property type="entry name" value="NATTERIN-4"/>
    <property type="match status" value="1"/>
</dbReference>
<gene>
    <name evidence="2" type="ORF">HHUSO_G35853</name>
</gene>
<dbReference type="Proteomes" id="UP001369086">
    <property type="component" value="Unassembled WGS sequence"/>
</dbReference>
<keyword evidence="1" id="KW-0732">Signal</keyword>
<dbReference type="InterPro" id="IPR053237">
    <property type="entry name" value="Natterin_C"/>
</dbReference>
<organism evidence="2 3">
    <name type="scientific">Huso huso</name>
    <name type="common">Beluga</name>
    <name type="synonym">Acipenser huso</name>
    <dbReference type="NCBI Taxonomy" id="61971"/>
    <lineage>
        <taxon>Eukaryota</taxon>
        <taxon>Metazoa</taxon>
        <taxon>Chordata</taxon>
        <taxon>Craniata</taxon>
        <taxon>Vertebrata</taxon>
        <taxon>Euteleostomi</taxon>
        <taxon>Actinopterygii</taxon>
        <taxon>Chondrostei</taxon>
        <taxon>Acipenseriformes</taxon>
        <taxon>Acipenseridae</taxon>
        <taxon>Huso</taxon>
    </lineage>
</organism>
<dbReference type="InterPro" id="IPR008999">
    <property type="entry name" value="Actin-crosslinking"/>
</dbReference>
<dbReference type="EMBL" id="JAHFZB010000053">
    <property type="protein sequence ID" value="KAK6466744.1"/>
    <property type="molecule type" value="Genomic_DNA"/>
</dbReference>
<accession>A0ABR0Y367</accession>
<dbReference type="SUPFAM" id="SSF56973">
    <property type="entry name" value="Aerolisin/ETX pore-forming domain"/>
    <property type="match status" value="1"/>
</dbReference>
<evidence type="ECO:0000313" key="2">
    <source>
        <dbReference type="EMBL" id="KAK6466744.1"/>
    </source>
</evidence>